<evidence type="ECO:0000256" key="6">
    <source>
        <dbReference type="ARBA" id="ARBA00023136"/>
    </source>
</evidence>
<evidence type="ECO:0000256" key="5">
    <source>
        <dbReference type="ARBA" id="ARBA00023077"/>
    </source>
</evidence>
<dbReference type="GO" id="GO:0009279">
    <property type="term" value="C:cell outer membrane"/>
    <property type="evidence" value="ECO:0007669"/>
    <property type="project" value="UniProtKB-SubCell"/>
</dbReference>
<proteinExistence type="inferred from homology"/>
<dbReference type="FunFam" id="2.170.130.10:FF:000003">
    <property type="entry name" value="SusC/RagA family TonB-linked outer membrane protein"/>
    <property type="match status" value="1"/>
</dbReference>
<comment type="similarity">
    <text evidence="8 9">Belongs to the TonB-dependent receptor family.</text>
</comment>
<keyword evidence="2 8" id="KW-0813">Transport</keyword>
<evidence type="ECO:0000256" key="8">
    <source>
        <dbReference type="PROSITE-ProRule" id="PRU01360"/>
    </source>
</evidence>
<dbReference type="EMBL" id="SDHY01000004">
    <property type="protein sequence ID" value="RXK48841.1"/>
    <property type="molecule type" value="Genomic_DNA"/>
</dbReference>
<keyword evidence="6 8" id="KW-0472">Membrane</keyword>
<dbReference type="InterPro" id="IPR012910">
    <property type="entry name" value="Plug_dom"/>
</dbReference>
<evidence type="ECO:0000256" key="2">
    <source>
        <dbReference type="ARBA" id="ARBA00022448"/>
    </source>
</evidence>
<dbReference type="Gene3D" id="2.170.130.10">
    <property type="entry name" value="TonB-dependent receptor, plug domain"/>
    <property type="match status" value="1"/>
</dbReference>
<dbReference type="InterPro" id="IPR037066">
    <property type="entry name" value="Plug_dom_sf"/>
</dbReference>
<feature type="domain" description="TonB-dependent receptor plug" evidence="12">
    <location>
        <begin position="218"/>
        <end position="322"/>
    </location>
</feature>
<dbReference type="NCBIfam" id="TIGR04056">
    <property type="entry name" value="OMP_RagA_SusC"/>
    <property type="match status" value="1"/>
</dbReference>
<feature type="domain" description="TonB-dependent receptor-like beta-barrel" evidence="11">
    <location>
        <begin position="503"/>
        <end position="889"/>
    </location>
</feature>
<name>A0A4Q1BZA9_9BACT</name>
<sequence length="1125" mass="125053">MKISFQQLAISLIFCTFSYAHSALSQLDLSQQQVSLQMESVEIKKVLNQIEKQAKVKFVYSSSNINMLQKVNIKVSKKRLDWVLQELLAPISVEYLIKENRIILRNNQDESSHISHLINRQVADRTLSGKVKDETGQGLPGVNISVKGTTKGTQSDSNGNFTISIIDDNAVLIISFVGYLSQEIGVRDKSQLEISLKPDVTALDEVVVVGYGSTQKVNLTGSISTIKFDEKINNRPLTNSSQALGGTASGVWVSQNSGKPGSDGSQIRVRGWGTLNNANPLIIVDGVEGTFEQLNPSDIESISVLKDAASAAIFGSKAANGVVLITTKMGKNNEKMQVNVNSYVGVQTLGMRYKTINNSADNMELSNRALVNDGASPLYSADLINAFKTGTDPYIYPNTNWFSELFKPAKIQEHNVSIRGGSAQTSTFLSFNYLNQEGMVANTNSQRFSLRANLESKINNWLKISGRVSYINRLSKEPYADITYGSLGRVFDMLSGAAPFIAPYTRDGRFGSVQVADKNGALLYDNRNPLIDAANGQTSTQENLLSINATAEVNFTKHLSFKTTFAANGTWNLVDRYNSSVFGYTDSGLETITKNFNREGLEINRGNISGFNTNLFSTINYSKTFNQVHDVAVIAGTQIESNKIQTLYARRSSPPKEGLTQVDAGTSGIQGSGNMNALRILSYFGRLNYAFNQKYLFEANFRADASSRFKEGNRWGYFPGFSAGWRVSDEDFLKNSDVISNLKIRASWGRLGNQNISDYWPYLTIINQNNGLSYNYGGKLAPGVAITSLIDENITWEKTATTDIGLEISFFKNKISIETDYFTKKTQDILVQLPIPLVLGGLNSPFENKGEMTNNGVEVIFNYNNQVSDRDKLNFSMGLNATYINNMVTKFGTSRSPDQLYLIREGYSFRELYGYKVVGIYQSDKEASEHMFANGFKPKAGNLKFEDVNGDGKLGFEDKQSIGNTIPKVTFGISSSFKFKGFDLNILMQGILGVNMFNQNNFTNLTYENRVIGERWLNSWTPTNTNTNIPMARFDNSWNSSQSSFWVNKVDFVKLKNIQLGYSVPEKVSNKYGLKKAYIYINAQNVYTLVNQDFDGYDPEKNTFDSSTNQYPVPRIVTLGVNLNF</sequence>
<comment type="caution">
    <text evidence="13">The sequence shown here is derived from an EMBL/GenBank/DDBJ whole genome shotgun (WGS) entry which is preliminary data.</text>
</comment>
<dbReference type="Pfam" id="PF07715">
    <property type="entry name" value="Plug"/>
    <property type="match status" value="1"/>
</dbReference>
<evidence type="ECO:0000256" key="4">
    <source>
        <dbReference type="ARBA" id="ARBA00022692"/>
    </source>
</evidence>
<keyword evidence="4 8" id="KW-0812">Transmembrane</keyword>
<dbReference type="Pfam" id="PF00593">
    <property type="entry name" value="TonB_dep_Rec_b-barrel"/>
    <property type="match status" value="1"/>
</dbReference>
<dbReference type="Pfam" id="PF13715">
    <property type="entry name" value="CarbopepD_reg_2"/>
    <property type="match status" value="1"/>
</dbReference>
<dbReference type="SUPFAM" id="SSF56935">
    <property type="entry name" value="Porins"/>
    <property type="match status" value="1"/>
</dbReference>
<dbReference type="PROSITE" id="PS52016">
    <property type="entry name" value="TONB_DEPENDENT_REC_3"/>
    <property type="match status" value="1"/>
</dbReference>
<evidence type="ECO:0000313" key="14">
    <source>
        <dbReference type="Proteomes" id="UP000289455"/>
    </source>
</evidence>
<dbReference type="Gene3D" id="2.40.170.20">
    <property type="entry name" value="TonB-dependent receptor, beta-barrel domain"/>
    <property type="match status" value="1"/>
</dbReference>
<dbReference type="SUPFAM" id="SSF49464">
    <property type="entry name" value="Carboxypeptidase regulatory domain-like"/>
    <property type="match status" value="1"/>
</dbReference>
<dbReference type="InterPro" id="IPR008969">
    <property type="entry name" value="CarboxyPept-like_regulatory"/>
</dbReference>
<dbReference type="OrthoDB" id="9768177at2"/>
<dbReference type="InterPro" id="IPR000531">
    <property type="entry name" value="Beta-barrel_TonB"/>
</dbReference>
<evidence type="ECO:0000256" key="3">
    <source>
        <dbReference type="ARBA" id="ARBA00022452"/>
    </source>
</evidence>
<dbReference type="InterPro" id="IPR023996">
    <property type="entry name" value="TonB-dep_OMP_SusC/RagA"/>
</dbReference>
<organism evidence="13 14">
    <name type="scientific">Aquirufa rosea</name>
    <dbReference type="NCBI Taxonomy" id="2509241"/>
    <lineage>
        <taxon>Bacteria</taxon>
        <taxon>Pseudomonadati</taxon>
        <taxon>Bacteroidota</taxon>
        <taxon>Cytophagia</taxon>
        <taxon>Cytophagales</taxon>
        <taxon>Flectobacillaceae</taxon>
        <taxon>Aquirufa</taxon>
    </lineage>
</organism>
<dbReference type="InterPro" id="IPR036942">
    <property type="entry name" value="Beta-barrel_TonB_sf"/>
</dbReference>
<keyword evidence="14" id="KW-1185">Reference proteome</keyword>
<keyword evidence="3 8" id="KW-1134">Transmembrane beta strand</keyword>
<dbReference type="NCBIfam" id="TIGR04057">
    <property type="entry name" value="SusC_RagA_signa"/>
    <property type="match status" value="1"/>
</dbReference>
<dbReference type="Gene3D" id="2.60.40.1120">
    <property type="entry name" value="Carboxypeptidase-like, regulatory domain"/>
    <property type="match status" value="1"/>
</dbReference>
<evidence type="ECO:0000259" key="11">
    <source>
        <dbReference type="Pfam" id="PF00593"/>
    </source>
</evidence>
<dbReference type="Proteomes" id="UP000289455">
    <property type="component" value="Unassembled WGS sequence"/>
</dbReference>
<keyword evidence="5 9" id="KW-0798">TonB box</keyword>
<keyword evidence="10" id="KW-0732">Signal</keyword>
<gene>
    <name evidence="13" type="ORF">ESB04_07765</name>
</gene>
<protein>
    <submittedName>
        <fullName evidence="13">TonB-dependent receptor</fullName>
    </submittedName>
</protein>
<evidence type="ECO:0000256" key="1">
    <source>
        <dbReference type="ARBA" id="ARBA00004571"/>
    </source>
</evidence>
<evidence type="ECO:0000256" key="9">
    <source>
        <dbReference type="RuleBase" id="RU003357"/>
    </source>
</evidence>
<evidence type="ECO:0000259" key="12">
    <source>
        <dbReference type="Pfam" id="PF07715"/>
    </source>
</evidence>
<reference evidence="13 14" key="1">
    <citation type="submission" date="2019-01" db="EMBL/GenBank/DDBJ databases">
        <title>Cytophagaceae bacterium strain CAR-16.</title>
        <authorList>
            <person name="Chen W.-M."/>
        </authorList>
    </citation>
    <scope>NUCLEOTIDE SEQUENCE [LARGE SCALE GENOMIC DNA]</scope>
    <source>
        <strain evidence="13 14">CAR-16</strain>
    </source>
</reference>
<comment type="subcellular location">
    <subcellularLocation>
        <location evidence="1 8">Cell outer membrane</location>
        <topology evidence="1 8">Multi-pass membrane protein</topology>
    </subcellularLocation>
</comment>
<feature type="signal peptide" evidence="10">
    <location>
        <begin position="1"/>
        <end position="22"/>
    </location>
</feature>
<dbReference type="InterPro" id="IPR039426">
    <property type="entry name" value="TonB-dep_rcpt-like"/>
</dbReference>
<evidence type="ECO:0000256" key="7">
    <source>
        <dbReference type="ARBA" id="ARBA00023237"/>
    </source>
</evidence>
<feature type="chain" id="PRO_5021015974" evidence="10">
    <location>
        <begin position="23"/>
        <end position="1125"/>
    </location>
</feature>
<dbReference type="AlphaFoldDB" id="A0A4Q1BZA9"/>
<evidence type="ECO:0000313" key="13">
    <source>
        <dbReference type="EMBL" id="RXK48841.1"/>
    </source>
</evidence>
<dbReference type="RefSeq" id="WP_129027165.1">
    <property type="nucleotide sequence ID" value="NZ_SDHY01000004.1"/>
</dbReference>
<evidence type="ECO:0000256" key="10">
    <source>
        <dbReference type="SAM" id="SignalP"/>
    </source>
</evidence>
<dbReference type="InterPro" id="IPR023997">
    <property type="entry name" value="TonB-dep_OMP_SusC/RagA_CS"/>
</dbReference>
<keyword evidence="7 8" id="KW-0998">Cell outer membrane</keyword>
<keyword evidence="13" id="KW-0675">Receptor</keyword>
<accession>A0A4Q1BZA9</accession>